<dbReference type="GO" id="GO:0005524">
    <property type="term" value="F:ATP binding"/>
    <property type="evidence" value="ECO:0007669"/>
    <property type="project" value="InterPro"/>
</dbReference>
<comment type="caution">
    <text evidence="6">The sequence shown here is derived from an EMBL/GenBank/DDBJ whole genome shotgun (WGS) entry which is preliminary data.</text>
</comment>
<evidence type="ECO:0000256" key="2">
    <source>
        <dbReference type="ARBA" id="ARBA00023163"/>
    </source>
</evidence>
<gene>
    <name evidence="6" type="ORF">AMQ84_04005</name>
</gene>
<dbReference type="PANTHER" id="PTHR43642">
    <property type="entry name" value="HYBRID SIGNAL TRANSDUCTION HISTIDINE KINASE G"/>
    <property type="match status" value="1"/>
</dbReference>
<dbReference type="Pfam" id="PF13191">
    <property type="entry name" value="AAA_16"/>
    <property type="match status" value="1"/>
</dbReference>
<dbReference type="InterPro" id="IPR027417">
    <property type="entry name" value="P-loop_NTPase"/>
</dbReference>
<dbReference type="SUPFAM" id="SSF46894">
    <property type="entry name" value="C-terminal effector domain of the bipartite response regulators"/>
    <property type="match status" value="1"/>
</dbReference>
<proteinExistence type="predicted"/>
<dbReference type="InterPro" id="IPR011009">
    <property type="entry name" value="Kinase-like_dom_sf"/>
</dbReference>
<reference evidence="6 7" key="1">
    <citation type="submission" date="2015-08" db="EMBL/GenBank/DDBJ databases">
        <title>Genomes of Paenibacillus riograndensis.</title>
        <authorList>
            <person name="Sant'Anna F.H."/>
            <person name="Souza R."/>
            <person name="Ambrosini A."/>
            <person name="Bach E."/>
            <person name="Fernandes G."/>
            <person name="Balsanelli E."/>
            <person name="Baura V.A."/>
            <person name="Pedrosa F.O."/>
            <person name="Souza E.M."/>
            <person name="Passaglia L."/>
        </authorList>
    </citation>
    <scope>NUCLEOTIDE SEQUENCE [LARGE SCALE GENOMIC DNA]</scope>
    <source>
        <strain evidence="6 7">CAS34</strain>
    </source>
</reference>
<dbReference type="SMART" id="SM00421">
    <property type="entry name" value="HTH_LUXR"/>
    <property type="match status" value="1"/>
</dbReference>
<dbReference type="PROSITE" id="PS50011">
    <property type="entry name" value="PROTEIN_KINASE_DOM"/>
    <property type="match status" value="1"/>
</dbReference>
<dbReference type="PATRIC" id="fig|483937.3.peg.4994"/>
<dbReference type="Pfam" id="PF01590">
    <property type="entry name" value="GAF"/>
    <property type="match status" value="1"/>
</dbReference>
<dbReference type="InterPro" id="IPR000792">
    <property type="entry name" value="Tscrpt_reg_LuxR_C"/>
</dbReference>
<dbReference type="GO" id="GO:0045892">
    <property type="term" value="P:negative regulation of DNA-templated transcription"/>
    <property type="evidence" value="ECO:0007669"/>
    <property type="project" value="UniProtKB-ARBA"/>
</dbReference>
<dbReference type="InterPro" id="IPR016032">
    <property type="entry name" value="Sig_transdc_resp-reg_C-effctor"/>
</dbReference>
<keyword evidence="7" id="KW-1185">Reference proteome</keyword>
<dbReference type="CDD" id="cd06170">
    <property type="entry name" value="LuxR_C_like"/>
    <property type="match status" value="1"/>
</dbReference>
<accession>A0A132U9T4</accession>
<evidence type="ECO:0000256" key="1">
    <source>
        <dbReference type="ARBA" id="ARBA00023015"/>
    </source>
</evidence>
<dbReference type="SUPFAM" id="SSF52540">
    <property type="entry name" value="P-loop containing nucleoside triphosphate hydrolases"/>
    <property type="match status" value="1"/>
</dbReference>
<sequence length="1497" mass="168642">MKVNQQIHSVIRSSLSETADSGFNLQHDADITLREFMEGQPCVKPEVFLPLARSITAGVLQLHQLQTLHLDLRPERIGVRSIGQEAYLIDSGYALHRSDNGYVPTAGYSMSDTVLPYCSPENTGRMLRTVDERSDLYSIGVIFYELLAGHLPFLAEDPLEWVYMHLAQAPPPLTQKQSHLPDGLEAVVMRLLDKNPDNRYQNAGFLLADLDKIGRSQETIFMEPGFHGREYEISMLTQAFYSACFGSTEMVYVSGEAGIGKTSLIDEVFRKQQHTRNFFYVAGKFEQISKDSPYHPIIQAFRGLMRHLLGEREEQSKLWRQKLQGTLGASANVISAIIPEVELILGSMPPAEELPANESKKRFIYVFRKFVQALASKEHPLVLFIDDLQWADSSSMQLIHALLCDPECQYLMFICAYRPNETDCSKLPGYELDGSVTDQAVIRHIHLSPLSLEQMNHIVMETLNSGKDTALSFTELLYPKSGGNPFHFKQILLHLQDDGILQYNHGSQCWQWNLGQIIGQEPSYAINDLMEHRLRRLSSAAQELLQIAACAGSTFHPDLIACVANQKTGEVHAEWAVIEAEGMILPYDTDKFRFAHDNIQKLIYSQMEDETKQAIHIRIGTTLQAAGDEEDLFDVVNHLNKGSGKNMDEAENLRLVQLNLDAGNRAKAASAYDVALVYFRKGVELLSEEAWNKTFGLCFELHAEQAECEYLCGNLKESDRQIDSLLRSARNPAERSRVQMIRIMQYINQGKYLEGTALGLESLREHHIIIPPDPGKFVMMIEAMRIEVLLRNRYDKLADLEEMSDHNRIAAMNLILAIIPSTFFTNKKIYFLLMCRAIQLSIKYGNTPVSAAVYSAYGMLLGSAWGKFDKGYALGKVGMELSERYNITSVKSKTYTMFGGVLCQFAGNALEGEGYLTKALRFGLESGDYVFASYAIGAHVNSLYTRAPLSEFARTIAEYMAVLDTTNDGFVKQNFYLYQQFILALQGRTAAPDSFSSAGFEEEEFLCRIQTEETSATTLFQYNTYKTQLCYLLGNYEDAIQWARRAESYKDYATHLPHLPECLFYESLAILAGSAQPWKEAGAHTRKRLLSHLDRFQKWAAWSPDNYRPRYELLQAEFARASGEFMRAEELYDKAIREAREQDDIQVTSLSGELAASHYWSRGNKKTALFYLQLALEAYTGWGVQVKLAQLENLMRRWQRDENADTASESLQSTAEPDKARQAAETSVSRNMPNAFENFDLAAILKTTQAISNQMDIDTLLAEIMNTIMKYAGASKGALLMGSNDGLYIQAYADSEAQVAPTPLELNDSSFLPEGIIRYVFRTQEDVHYSGDEDSWLIHNPYIAKHRPGSALCIPVTVHSNMLGILYLENRLASGVFAYERMAVLQAMASNGILMCMLQNSAEPSLPEPGLIEEPPLLSPIMEEPLTDRELEVLALLAAGLSNKEIADQLIIAIGTVKVHVKNIFAKLKVNRRTKAIVQAKELKLLDPSKDHYVRMR</sequence>
<dbReference type="InterPro" id="IPR029016">
    <property type="entry name" value="GAF-like_dom_sf"/>
</dbReference>
<dbReference type="Gene3D" id="1.10.510.10">
    <property type="entry name" value="Transferase(Phosphotransferase) domain 1"/>
    <property type="match status" value="1"/>
</dbReference>
<organism evidence="6 7">
    <name type="scientific">Paenibacillus riograndensis</name>
    <dbReference type="NCBI Taxonomy" id="483937"/>
    <lineage>
        <taxon>Bacteria</taxon>
        <taxon>Bacillati</taxon>
        <taxon>Bacillota</taxon>
        <taxon>Bacilli</taxon>
        <taxon>Bacillales</taxon>
        <taxon>Paenibacillaceae</taxon>
        <taxon>Paenibacillus</taxon>
        <taxon>Paenibacillus sonchi group</taxon>
    </lineage>
</organism>
<evidence type="ECO:0000313" key="7">
    <source>
        <dbReference type="Proteomes" id="UP000070475"/>
    </source>
</evidence>
<dbReference type="Pfam" id="PF00069">
    <property type="entry name" value="Pkinase"/>
    <property type="match status" value="1"/>
</dbReference>
<dbReference type="PROSITE" id="PS00622">
    <property type="entry name" value="HTH_LUXR_1"/>
    <property type="match status" value="1"/>
</dbReference>
<dbReference type="Gene3D" id="3.40.50.300">
    <property type="entry name" value="P-loop containing nucleotide triphosphate hydrolases"/>
    <property type="match status" value="1"/>
</dbReference>
<feature type="compositionally biased region" description="Polar residues" evidence="3">
    <location>
        <begin position="1205"/>
        <end position="1215"/>
    </location>
</feature>
<name>A0A132U9T4_9BACL</name>
<protein>
    <submittedName>
        <fullName evidence="6">PAS sensor protein</fullName>
    </submittedName>
</protein>
<dbReference type="GO" id="GO:0003677">
    <property type="term" value="F:DNA binding"/>
    <property type="evidence" value="ECO:0007669"/>
    <property type="project" value="InterPro"/>
</dbReference>
<dbReference type="PANTHER" id="PTHR43642:SF1">
    <property type="entry name" value="HYBRID SIGNAL TRANSDUCTION HISTIDINE KINASE G"/>
    <property type="match status" value="1"/>
</dbReference>
<dbReference type="SUPFAM" id="SSF56112">
    <property type="entry name" value="Protein kinase-like (PK-like)"/>
    <property type="match status" value="1"/>
</dbReference>
<feature type="domain" description="HTH luxR-type" evidence="5">
    <location>
        <begin position="1419"/>
        <end position="1484"/>
    </location>
</feature>
<dbReference type="InterPro" id="IPR003018">
    <property type="entry name" value="GAF"/>
</dbReference>
<dbReference type="GO" id="GO:0004672">
    <property type="term" value="F:protein kinase activity"/>
    <property type="evidence" value="ECO:0007669"/>
    <property type="project" value="InterPro"/>
</dbReference>
<dbReference type="PRINTS" id="PR00038">
    <property type="entry name" value="HTHLUXR"/>
</dbReference>
<dbReference type="SUPFAM" id="SSF55781">
    <property type="entry name" value="GAF domain-like"/>
    <property type="match status" value="1"/>
</dbReference>
<feature type="region of interest" description="Disordered" evidence="3">
    <location>
        <begin position="1202"/>
        <end position="1227"/>
    </location>
</feature>
<evidence type="ECO:0000313" key="6">
    <source>
        <dbReference type="EMBL" id="KWX80288.1"/>
    </source>
</evidence>
<evidence type="ECO:0000256" key="3">
    <source>
        <dbReference type="SAM" id="MobiDB-lite"/>
    </source>
</evidence>
<dbReference type="OrthoDB" id="9801841at2"/>
<dbReference type="Gene3D" id="1.10.10.10">
    <property type="entry name" value="Winged helix-like DNA-binding domain superfamily/Winged helix DNA-binding domain"/>
    <property type="match status" value="1"/>
</dbReference>
<feature type="domain" description="Protein kinase" evidence="4">
    <location>
        <begin position="1"/>
        <end position="220"/>
    </location>
</feature>
<keyword evidence="1" id="KW-0805">Transcription regulation</keyword>
<dbReference type="Gene3D" id="3.30.450.40">
    <property type="match status" value="1"/>
</dbReference>
<dbReference type="InterPro" id="IPR041664">
    <property type="entry name" value="AAA_16"/>
</dbReference>
<dbReference type="InterPro" id="IPR036388">
    <property type="entry name" value="WH-like_DNA-bd_sf"/>
</dbReference>
<evidence type="ECO:0000259" key="5">
    <source>
        <dbReference type="PROSITE" id="PS50043"/>
    </source>
</evidence>
<dbReference type="Pfam" id="PF00196">
    <property type="entry name" value="GerE"/>
    <property type="match status" value="1"/>
</dbReference>
<dbReference type="EMBL" id="LIRB01000102">
    <property type="protein sequence ID" value="KWX80288.1"/>
    <property type="molecule type" value="Genomic_DNA"/>
</dbReference>
<dbReference type="Proteomes" id="UP000070475">
    <property type="component" value="Unassembled WGS sequence"/>
</dbReference>
<dbReference type="InterPro" id="IPR000719">
    <property type="entry name" value="Prot_kinase_dom"/>
</dbReference>
<keyword evidence="2" id="KW-0804">Transcription</keyword>
<evidence type="ECO:0000259" key="4">
    <source>
        <dbReference type="PROSITE" id="PS50011"/>
    </source>
</evidence>
<dbReference type="InterPro" id="IPR053159">
    <property type="entry name" value="Hybrid_Histidine_Kinase"/>
</dbReference>
<dbReference type="SMART" id="SM00220">
    <property type="entry name" value="S_TKc"/>
    <property type="match status" value="1"/>
</dbReference>
<dbReference type="PROSITE" id="PS50043">
    <property type="entry name" value="HTH_LUXR_2"/>
    <property type="match status" value="1"/>
</dbReference>